<comment type="caution">
    <text evidence="1">The sequence shown here is derived from an EMBL/GenBank/DDBJ whole genome shotgun (WGS) entry which is preliminary data.</text>
</comment>
<organism evidence="1 2">
    <name type="scientific">Racocetra fulgida</name>
    <dbReference type="NCBI Taxonomy" id="60492"/>
    <lineage>
        <taxon>Eukaryota</taxon>
        <taxon>Fungi</taxon>
        <taxon>Fungi incertae sedis</taxon>
        <taxon>Mucoromycota</taxon>
        <taxon>Glomeromycotina</taxon>
        <taxon>Glomeromycetes</taxon>
        <taxon>Diversisporales</taxon>
        <taxon>Gigasporaceae</taxon>
        <taxon>Racocetra</taxon>
    </lineage>
</organism>
<dbReference type="Proteomes" id="UP000789396">
    <property type="component" value="Unassembled WGS sequence"/>
</dbReference>
<dbReference type="InterPro" id="IPR021109">
    <property type="entry name" value="Peptidase_aspartic_dom_sf"/>
</dbReference>
<dbReference type="AlphaFoldDB" id="A0A9N9CR46"/>
<reference evidence="1" key="1">
    <citation type="submission" date="2021-06" db="EMBL/GenBank/DDBJ databases">
        <authorList>
            <person name="Kallberg Y."/>
            <person name="Tangrot J."/>
            <person name="Rosling A."/>
        </authorList>
    </citation>
    <scope>NUCLEOTIDE SEQUENCE</scope>
    <source>
        <strain evidence="1">IN212</strain>
    </source>
</reference>
<protein>
    <submittedName>
        <fullName evidence="1">11773_t:CDS:1</fullName>
    </submittedName>
</protein>
<evidence type="ECO:0000313" key="1">
    <source>
        <dbReference type="EMBL" id="CAG8609991.1"/>
    </source>
</evidence>
<gene>
    <name evidence="1" type="ORF">RFULGI_LOCUS6941</name>
</gene>
<keyword evidence="2" id="KW-1185">Reference proteome</keyword>
<dbReference type="EMBL" id="CAJVPZ010009506">
    <property type="protein sequence ID" value="CAG8609991.1"/>
    <property type="molecule type" value="Genomic_DNA"/>
</dbReference>
<dbReference type="OrthoDB" id="2290219at2759"/>
<sequence>GPTPMELDYARNSLSNHKHEKNEQKEIVLKDGTEPTSYNVTNNSLELTQVEGNREQLLRFYDKINGHSAWILLDSGASYNFIDENFIACHKLTSKIVSSLTVELASDQKASTNKAIDIIKLELGPYNISDISVQVLKLQHYDAILGKPWLYYANPNINWRKNTLVFQYGSKTIEVQADPRNTYKEYSCNLVFISQQQLAKVPSNEEIYTIHVNKEDNGNTSHPLLEVRKIL</sequence>
<dbReference type="SUPFAM" id="SSF50630">
    <property type="entry name" value="Acid proteases"/>
    <property type="match status" value="1"/>
</dbReference>
<dbReference type="Gene3D" id="2.40.70.10">
    <property type="entry name" value="Acid Proteases"/>
    <property type="match status" value="1"/>
</dbReference>
<dbReference type="Pfam" id="PF08284">
    <property type="entry name" value="RVP_2"/>
    <property type="match status" value="1"/>
</dbReference>
<dbReference type="CDD" id="cd00303">
    <property type="entry name" value="retropepsin_like"/>
    <property type="match status" value="1"/>
</dbReference>
<proteinExistence type="predicted"/>
<name>A0A9N9CR46_9GLOM</name>
<feature type="non-terminal residue" evidence="1">
    <location>
        <position position="231"/>
    </location>
</feature>
<evidence type="ECO:0000313" key="2">
    <source>
        <dbReference type="Proteomes" id="UP000789396"/>
    </source>
</evidence>
<accession>A0A9N9CR46</accession>